<organism evidence="2 3">
    <name type="scientific">Pleurodeles waltl</name>
    <name type="common">Iberian ribbed newt</name>
    <dbReference type="NCBI Taxonomy" id="8319"/>
    <lineage>
        <taxon>Eukaryota</taxon>
        <taxon>Metazoa</taxon>
        <taxon>Chordata</taxon>
        <taxon>Craniata</taxon>
        <taxon>Vertebrata</taxon>
        <taxon>Euteleostomi</taxon>
        <taxon>Amphibia</taxon>
        <taxon>Batrachia</taxon>
        <taxon>Caudata</taxon>
        <taxon>Salamandroidea</taxon>
        <taxon>Salamandridae</taxon>
        <taxon>Pleurodelinae</taxon>
        <taxon>Pleurodeles</taxon>
    </lineage>
</organism>
<comment type="caution">
    <text evidence="2">The sequence shown here is derived from an EMBL/GenBank/DDBJ whole genome shotgun (WGS) entry which is preliminary data.</text>
</comment>
<feature type="region of interest" description="Disordered" evidence="1">
    <location>
        <begin position="1"/>
        <end position="219"/>
    </location>
</feature>
<feature type="compositionally biased region" description="Polar residues" evidence="1">
    <location>
        <begin position="12"/>
        <end position="21"/>
    </location>
</feature>
<dbReference type="AlphaFoldDB" id="A0AAV7VNV3"/>
<evidence type="ECO:0000313" key="2">
    <source>
        <dbReference type="EMBL" id="KAJ1202334.1"/>
    </source>
</evidence>
<keyword evidence="3" id="KW-1185">Reference proteome</keyword>
<proteinExistence type="predicted"/>
<gene>
    <name evidence="2" type="ORF">NDU88_006134</name>
</gene>
<accession>A0AAV7VNV3</accession>
<evidence type="ECO:0000256" key="1">
    <source>
        <dbReference type="SAM" id="MobiDB-lite"/>
    </source>
</evidence>
<dbReference type="EMBL" id="JANPWB010000003">
    <property type="protein sequence ID" value="KAJ1202334.1"/>
    <property type="molecule type" value="Genomic_DNA"/>
</dbReference>
<dbReference type="Proteomes" id="UP001066276">
    <property type="component" value="Chromosome 2_1"/>
</dbReference>
<reference evidence="2" key="1">
    <citation type="journal article" date="2022" name="bioRxiv">
        <title>Sequencing and chromosome-scale assembly of the giantPleurodeles waltlgenome.</title>
        <authorList>
            <person name="Brown T."/>
            <person name="Elewa A."/>
            <person name="Iarovenko S."/>
            <person name="Subramanian E."/>
            <person name="Araus A.J."/>
            <person name="Petzold A."/>
            <person name="Susuki M."/>
            <person name="Suzuki K.-i.T."/>
            <person name="Hayashi T."/>
            <person name="Toyoda A."/>
            <person name="Oliveira C."/>
            <person name="Osipova E."/>
            <person name="Leigh N.D."/>
            <person name="Simon A."/>
            <person name="Yun M.H."/>
        </authorList>
    </citation>
    <scope>NUCLEOTIDE SEQUENCE</scope>
    <source>
        <strain evidence="2">20211129_DDA</strain>
        <tissue evidence="2">Liver</tissue>
    </source>
</reference>
<sequence length="219" mass="23214">MFLQPDLAGNIFQATSAQHQPSEAHRAAISPPRPTHGTLPPRPRFDRQATGVRPTRDRPNIPGPDPHLGRPAPRRPGPNTFSQPAPADTSGHSLGTPAPELHPVRGPNWPPMRPRQVGLKCPPPEYSTLRAVLMPSGPTSRVRVPGGGASAGAAGHAVLSGLLRRAGEKHLRQPTPGPPARTKEVTKGSGGPQRKSSARSPPHQAKCTEKALSRQSLTE</sequence>
<name>A0AAV7VNV3_PLEWA</name>
<protein>
    <submittedName>
        <fullName evidence="2">Uncharacterized protein</fullName>
    </submittedName>
</protein>
<evidence type="ECO:0000313" key="3">
    <source>
        <dbReference type="Proteomes" id="UP001066276"/>
    </source>
</evidence>